<dbReference type="UniPathway" id="UPA00242"/>
<protein>
    <recommendedName>
        <fullName evidence="5 8">Aldose 1-epimerase</fullName>
        <ecNumber evidence="4 8">5.1.3.3</ecNumber>
    </recommendedName>
</protein>
<keyword evidence="7 8" id="KW-0119">Carbohydrate metabolism</keyword>
<feature type="binding site" evidence="11">
    <location>
        <begin position="80"/>
        <end position="81"/>
    </location>
    <ligand>
        <name>beta-D-galactose</name>
        <dbReference type="ChEBI" id="CHEBI:27667"/>
    </ligand>
</feature>
<dbReference type="Gene3D" id="2.70.98.10">
    <property type="match status" value="1"/>
</dbReference>
<dbReference type="PIRSF" id="PIRSF005096">
    <property type="entry name" value="GALM"/>
    <property type="match status" value="1"/>
</dbReference>
<dbReference type="InterPro" id="IPR047215">
    <property type="entry name" value="Galactose_mutarotase-like"/>
</dbReference>
<dbReference type="AlphaFoldDB" id="A0A6L5XXF6"/>
<dbReference type="Proteomes" id="UP000482209">
    <property type="component" value="Unassembled WGS sequence"/>
</dbReference>
<evidence type="ECO:0000313" key="13">
    <source>
        <dbReference type="Proteomes" id="UP000482209"/>
    </source>
</evidence>
<sequence>MKVETRVFGKTNDGREVHSFILRNKNGMEAEFIDYGATLVKLIVPERNGKRKDIVLGYDDVAGYENNSAYFGGFIGRCCNRIEDGKFSINGIDYQLERNDNGVNCLHGGEIGYNNKMYEAETFEEENGCSVEFFRMSHDLEQGFPGNLDITVTYTMTEENELVIEYSATPDRDTIVNFTNHSYFNLQGHDTGDILNQKIKINADYFTEINDKLVPTGRLIPVKDTPMDFRDWKKIGKDINSVYDAIVKAGGYDHNYAVGQRDGVTLIAEAKDEMSNRRMEVYSDMPGVQFYTGNFIHETRKGKDGCIYKEHSGFCLETQKFPNAINISEFDTPIVKKGHVFDSITIYKFYW</sequence>
<dbReference type="EMBL" id="VUMT01000007">
    <property type="protein sequence ID" value="MSS63435.1"/>
    <property type="molecule type" value="Genomic_DNA"/>
</dbReference>
<dbReference type="RefSeq" id="WP_154518753.1">
    <property type="nucleotide sequence ID" value="NZ_VUMT01000007.1"/>
</dbReference>
<comment type="catalytic activity">
    <reaction evidence="1 8">
        <text>alpha-D-glucose = beta-D-glucose</text>
        <dbReference type="Rhea" id="RHEA:10264"/>
        <dbReference type="ChEBI" id="CHEBI:15903"/>
        <dbReference type="ChEBI" id="CHEBI:17925"/>
        <dbReference type="EC" id="5.1.3.3"/>
    </reaction>
</comment>
<evidence type="ECO:0000256" key="5">
    <source>
        <dbReference type="ARBA" id="ARBA00014165"/>
    </source>
</evidence>
<reference evidence="12 13" key="1">
    <citation type="submission" date="2019-08" db="EMBL/GenBank/DDBJ databases">
        <title>In-depth cultivation of the pig gut microbiome towards novel bacterial diversity and tailored functional studies.</title>
        <authorList>
            <person name="Wylensek D."/>
            <person name="Hitch T.C.A."/>
            <person name="Clavel T."/>
        </authorList>
    </citation>
    <scope>NUCLEOTIDE SEQUENCE [LARGE SCALE GENOMIC DNA]</scope>
    <source>
        <strain evidence="12 13">WCA-693-APC-MOT-I</strain>
    </source>
</reference>
<dbReference type="GO" id="GO:0033499">
    <property type="term" value="P:galactose catabolic process via UDP-galactose, Leloir pathway"/>
    <property type="evidence" value="ECO:0007669"/>
    <property type="project" value="TreeGrafter"/>
</dbReference>
<organism evidence="12 13">
    <name type="scientific">Velocimicrobium porci</name>
    <dbReference type="NCBI Taxonomy" id="2606634"/>
    <lineage>
        <taxon>Bacteria</taxon>
        <taxon>Bacillati</taxon>
        <taxon>Bacillota</taxon>
        <taxon>Clostridia</taxon>
        <taxon>Lachnospirales</taxon>
        <taxon>Lachnospiraceae</taxon>
        <taxon>Velocimicrobium</taxon>
    </lineage>
</organism>
<dbReference type="PANTHER" id="PTHR10091">
    <property type="entry name" value="ALDOSE-1-EPIMERASE"/>
    <property type="match status" value="1"/>
</dbReference>
<dbReference type="InterPro" id="IPR018052">
    <property type="entry name" value="Ald1_epimerase_CS"/>
</dbReference>
<keyword evidence="6 8" id="KW-0413">Isomerase</keyword>
<comment type="pathway">
    <text evidence="2 8">Carbohydrate metabolism; hexose metabolism.</text>
</comment>
<feature type="active site" description="Proton donor" evidence="9">
    <location>
        <position position="181"/>
    </location>
</feature>
<evidence type="ECO:0000256" key="3">
    <source>
        <dbReference type="ARBA" id="ARBA00006206"/>
    </source>
</evidence>
<comment type="caution">
    <text evidence="12">The sequence shown here is derived from an EMBL/GenBank/DDBJ whole genome shotgun (WGS) entry which is preliminary data.</text>
</comment>
<evidence type="ECO:0000256" key="6">
    <source>
        <dbReference type="ARBA" id="ARBA00023235"/>
    </source>
</evidence>
<dbReference type="PROSITE" id="PS00545">
    <property type="entry name" value="ALDOSE_1_EPIMERASE"/>
    <property type="match status" value="1"/>
</dbReference>
<dbReference type="InterPro" id="IPR015443">
    <property type="entry name" value="Aldose_1-epimerase"/>
</dbReference>
<dbReference type="NCBIfam" id="NF008277">
    <property type="entry name" value="PRK11055.1"/>
    <property type="match status" value="1"/>
</dbReference>
<proteinExistence type="inferred from homology"/>
<keyword evidence="13" id="KW-1185">Reference proteome</keyword>
<dbReference type="SUPFAM" id="SSF74650">
    <property type="entry name" value="Galactose mutarotase-like"/>
    <property type="match status" value="1"/>
</dbReference>
<accession>A0A6L5XXF6</accession>
<evidence type="ECO:0000256" key="8">
    <source>
        <dbReference type="PIRNR" id="PIRNR005096"/>
    </source>
</evidence>
<evidence type="ECO:0000256" key="10">
    <source>
        <dbReference type="PIRSR" id="PIRSR005096-2"/>
    </source>
</evidence>
<dbReference type="InterPro" id="IPR014718">
    <property type="entry name" value="GH-type_carb-bd"/>
</dbReference>
<evidence type="ECO:0000256" key="4">
    <source>
        <dbReference type="ARBA" id="ARBA00013185"/>
    </source>
</evidence>
<feature type="binding site" evidence="11">
    <location>
        <begin position="181"/>
        <end position="183"/>
    </location>
    <ligand>
        <name>beta-D-galactose</name>
        <dbReference type="ChEBI" id="CHEBI:27667"/>
    </ligand>
</feature>
<feature type="binding site" evidence="10">
    <location>
        <position position="253"/>
    </location>
    <ligand>
        <name>beta-D-galactose</name>
        <dbReference type="ChEBI" id="CHEBI:27667"/>
    </ligand>
</feature>
<name>A0A6L5XXF6_9FIRM</name>
<evidence type="ECO:0000256" key="9">
    <source>
        <dbReference type="PIRSR" id="PIRSR005096-1"/>
    </source>
</evidence>
<evidence type="ECO:0000313" key="12">
    <source>
        <dbReference type="EMBL" id="MSS63435.1"/>
    </source>
</evidence>
<evidence type="ECO:0000256" key="2">
    <source>
        <dbReference type="ARBA" id="ARBA00005028"/>
    </source>
</evidence>
<dbReference type="CDD" id="cd09019">
    <property type="entry name" value="galactose_mutarotase_like"/>
    <property type="match status" value="1"/>
</dbReference>
<evidence type="ECO:0000256" key="11">
    <source>
        <dbReference type="PIRSR" id="PIRSR005096-3"/>
    </source>
</evidence>
<dbReference type="InterPro" id="IPR008183">
    <property type="entry name" value="Aldose_1/G6P_1-epimerase"/>
</dbReference>
<evidence type="ECO:0000256" key="7">
    <source>
        <dbReference type="ARBA" id="ARBA00023277"/>
    </source>
</evidence>
<feature type="active site" description="Proton acceptor" evidence="9">
    <location>
        <position position="317"/>
    </location>
</feature>
<dbReference type="GO" id="GO:0006006">
    <property type="term" value="P:glucose metabolic process"/>
    <property type="evidence" value="ECO:0007669"/>
    <property type="project" value="TreeGrafter"/>
</dbReference>
<dbReference type="GO" id="GO:0030246">
    <property type="term" value="F:carbohydrate binding"/>
    <property type="evidence" value="ECO:0007669"/>
    <property type="project" value="InterPro"/>
</dbReference>
<dbReference type="InterPro" id="IPR011013">
    <property type="entry name" value="Gal_mutarotase_sf_dom"/>
</dbReference>
<comment type="similarity">
    <text evidence="3 8">Belongs to the aldose epimerase family.</text>
</comment>
<evidence type="ECO:0000256" key="1">
    <source>
        <dbReference type="ARBA" id="ARBA00001614"/>
    </source>
</evidence>
<dbReference type="EC" id="5.1.3.3" evidence="4 8"/>
<gene>
    <name evidence="12" type="ORF">FYJ58_06030</name>
</gene>
<dbReference type="Pfam" id="PF01263">
    <property type="entry name" value="Aldose_epim"/>
    <property type="match status" value="1"/>
</dbReference>
<dbReference type="GO" id="GO:0004034">
    <property type="term" value="F:aldose 1-epimerase activity"/>
    <property type="evidence" value="ECO:0007669"/>
    <property type="project" value="UniProtKB-EC"/>
</dbReference>
<dbReference type="PANTHER" id="PTHR10091:SF0">
    <property type="entry name" value="GALACTOSE MUTAROTASE"/>
    <property type="match status" value="1"/>
</dbReference>